<dbReference type="RefSeq" id="WP_159344559.1">
    <property type="nucleotide sequence ID" value="NZ_JBALOT010000074.1"/>
</dbReference>
<dbReference type="InterPro" id="IPR002371">
    <property type="entry name" value="FlgK"/>
</dbReference>
<evidence type="ECO:0000259" key="7">
    <source>
        <dbReference type="Pfam" id="PF00460"/>
    </source>
</evidence>
<dbReference type="GO" id="GO:0005198">
    <property type="term" value="F:structural molecule activity"/>
    <property type="evidence" value="ECO:0007669"/>
    <property type="project" value="InterPro"/>
</dbReference>
<evidence type="ECO:0000256" key="3">
    <source>
        <dbReference type="ARBA" id="ARBA00009677"/>
    </source>
</evidence>
<evidence type="ECO:0000259" key="8">
    <source>
        <dbReference type="Pfam" id="PF06429"/>
    </source>
</evidence>
<evidence type="ECO:0000313" key="11">
    <source>
        <dbReference type="Proteomes" id="UP000465778"/>
    </source>
</evidence>
<dbReference type="AlphaFoldDB" id="A0A800MYX2"/>
<gene>
    <name evidence="10" type="ORF">KIS1582_1235</name>
</gene>
<keyword evidence="10" id="KW-0969">Cilium</keyword>
<protein>
    <recommendedName>
        <fullName evidence="4">Flagellar hook-associated protein 1</fullName>
    </recommendedName>
</protein>
<dbReference type="SUPFAM" id="SSF64518">
    <property type="entry name" value="Phase 1 flagellin"/>
    <property type="match status" value="1"/>
</dbReference>
<keyword evidence="5" id="KW-0964">Secreted</keyword>
<dbReference type="Pfam" id="PF00460">
    <property type="entry name" value="Flg_bb_rod"/>
    <property type="match status" value="1"/>
</dbReference>
<dbReference type="GO" id="GO:0009424">
    <property type="term" value="C:bacterial-type flagellum hook"/>
    <property type="evidence" value="ECO:0007669"/>
    <property type="project" value="InterPro"/>
</dbReference>
<evidence type="ECO:0000256" key="5">
    <source>
        <dbReference type="ARBA" id="ARBA00022525"/>
    </source>
</evidence>
<evidence type="ECO:0000259" key="9">
    <source>
        <dbReference type="Pfam" id="PF22638"/>
    </source>
</evidence>
<dbReference type="Proteomes" id="UP000465778">
    <property type="component" value="Unassembled WGS sequence"/>
</dbReference>
<proteinExistence type="inferred from homology"/>
<comment type="subcellular location">
    <subcellularLocation>
        <location evidence="1">Bacterial flagellum</location>
    </subcellularLocation>
    <subcellularLocation>
        <location evidence="2">Secreted</location>
    </subcellularLocation>
</comment>
<dbReference type="NCBIfam" id="TIGR02492">
    <property type="entry name" value="flgK_ends"/>
    <property type="match status" value="1"/>
</dbReference>
<evidence type="ECO:0000256" key="2">
    <source>
        <dbReference type="ARBA" id="ARBA00004613"/>
    </source>
</evidence>
<keyword evidence="6" id="KW-0975">Bacterial flagellum</keyword>
<comment type="caution">
    <text evidence="10">The sequence shown here is derived from an EMBL/GenBank/DDBJ whole genome shotgun (WGS) entry which is preliminary data.</text>
</comment>
<feature type="domain" description="Flagellar basal body rod protein N-terminal" evidence="7">
    <location>
        <begin position="8"/>
        <end position="37"/>
    </location>
</feature>
<evidence type="ECO:0000256" key="4">
    <source>
        <dbReference type="ARBA" id="ARBA00016244"/>
    </source>
</evidence>
<comment type="similarity">
    <text evidence="3">Belongs to the flagella basal body rod proteins family.</text>
</comment>
<name>A0A800MYX2_CYTFI</name>
<keyword evidence="10" id="KW-0282">Flagellum</keyword>
<dbReference type="GO" id="GO:0044780">
    <property type="term" value="P:bacterial-type flagellum assembly"/>
    <property type="evidence" value="ECO:0007669"/>
    <property type="project" value="InterPro"/>
</dbReference>
<dbReference type="GO" id="GO:0005576">
    <property type="term" value="C:extracellular region"/>
    <property type="evidence" value="ECO:0007669"/>
    <property type="project" value="UniProtKB-SubCell"/>
</dbReference>
<organism evidence="10 11">
    <name type="scientific">Cytobacillus firmus</name>
    <name type="common">Bacillus firmus</name>
    <dbReference type="NCBI Taxonomy" id="1399"/>
    <lineage>
        <taxon>Bacteria</taxon>
        <taxon>Bacillati</taxon>
        <taxon>Bacillota</taxon>
        <taxon>Bacilli</taxon>
        <taxon>Bacillales</taxon>
        <taxon>Bacillaceae</taxon>
        <taxon>Cytobacillus</taxon>
    </lineage>
</organism>
<dbReference type="PANTHER" id="PTHR30033">
    <property type="entry name" value="FLAGELLAR HOOK-ASSOCIATED PROTEIN 1"/>
    <property type="match status" value="1"/>
</dbReference>
<keyword evidence="10" id="KW-0966">Cell projection</keyword>
<evidence type="ECO:0000256" key="6">
    <source>
        <dbReference type="ARBA" id="ARBA00023143"/>
    </source>
</evidence>
<reference evidence="10 11" key="1">
    <citation type="journal article" date="2020" name="G3 (Bethesda)">
        <title>Whole Genome Sequencing and Comparative Genomics of Two Nematicidal Bacillus Strains Reveals a Wide Range of Possible Virulence Factors.</title>
        <authorList>
            <person name="Susic N."/>
            <person name="Janezic S."/>
            <person name="Rupnik M."/>
            <person name="Geric Stare B."/>
        </authorList>
    </citation>
    <scope>NUCLEOTIDE SEQUENCE [LARGE SCALE GENOMIC DNA]</scope>
    <source>
        <strain evidence="10 11">I-1582</strain>
    </source>
</reference>
<feature type="domain" description="Flagellar hook-associated protein FlgK helical" evidence="9">
    <location>
        <begin position="102"/>
        <end position="282"/>
    </location>
</feature>
<feature type="domain" description="Flagellar basal-body/hook protein C-terminal" evidence="8">
    <location>
        <begin position="608"/>
        <end position="646"/>
    </location>
</feature>
<dbReference type="Pfam" id="PF06429">
    <property type="entry name" value="Flg_bbr_C"/>
    <property type="match status" value="1"/>
</dbReference>
<dbReference type="PANTHER" id="PTHR30033:SF1">
    <property type="entry name" value="FLAGELLAR HOOK-ASSOCIATED PROTEIN 1"/>
    <property type="match status" value="1"/>
</dbReference>
<evidence type="ECO:0000256" key="1">
    <source>
        <dbReference type="ARBA" id="ARBA00004365"/>
    </source>
</evidence>
<dbReference type="InterPro" id="IPR001444">
    <property type="entry name" value="Flag_bb_rod_N"/>
</dbReference>
<dbReference type="InterPro" id="IPR010930">
    <property type="entry name" value="Flg_bb/hook_C_dom"/>
</dbReference>
<dbReference type="EMBL" id="VDEM01000008">
    <property type="protein sequence ID" value="KAF0825033.1"/>
    <property type="molecule type" value="Genomic_DNA"/>
</dbReference>
<sequence length="653" mass="70400">MISTFHGLEVARKGMNAQQSALYTTGHNIANASTPGYSRQRVNFETTSPYPAPSMNRPQIPGQMGTGVQAGSIQRMRDSFIDDQFRGENNKLGYWSSRSQSLSSMETIMNEPTEQGLANTMDQFWKSLQDLSVSPQDSGTRSVVRQRGLAVADTFNYLSSSLSAVQKDYKSEIDVTQKAVNSIIKQINDLNGQIGDVEVHGYLPNDLYDKRDLLLDNLSKYVNINVDAKSSGGLSSAIAEGKFDIYLADHNGNILKDDNGKQIKLVDSTMDEAYGISINYDSASPENPVDSINILQLDKNGEGYDGFAVDPKNPASMANSFAHFETLKNNSSGSLISHIESYGYKTADGKVKGLYPDMLRKLDEMAFTFTQKFNEVHRSGWSLTELNAGVKDGKNFFAFEGTAPTSSNPYGAAKNLKLHEDVLETTDNIAAAAEGTTVSMAMSEDAANDSDTNGNPVVSGSVEFPTDISVQWNGSAWDYTATANNPEGAEIYTGSLGDGISTLELPNGLKLDFSEITSKASGDKWTLAIPVNAGSVPSDEAFAGSGSNAAALANVKDEVLNYGGTTSTVTSFYQSIIGDMGVKASQANQMAKNTGVLAESALTRRESVSSVSLDEEMTNMIKFQHAYNAAARNITMVDEMLDKIINSMGLVGR</sequence>
<dbReference type="InterPro" id="IPR053927">
    <property type="entry name" value="FlgK_helical"/>
</dbReference>
<dbReference type="Pfam" id="PF22638">
    <property type="entry name" value="FlgK_D1"/>
    <property type="match status" value="1"/>
</dbReference>
<evidence type="ECO:0000313" key="10">
    <source>
        <dbReference type="EMBL" id="KAF0825033.1"/>
    </source>
</evidence>
<accession>A0A800MYX2</accession>
<dbReference type="OrthoDB" id="9802553at2"/>